<dbReference type="GO" id="GO:0007399">
    <property type="term" value="P:nervous system development"/>
    <property type="evidence" value="ECO:0007669"/>
    <property type="project" value="TreeGrafter"/>
</dbReference>
<dbReference type="PANTHER" id="PTHR16777:SF2">
    <property type="entry name" value="PROTEIN ECT2"/>
    <property type="match status" value="1"/>
</dbReference>
<accession>A0A7J7KR24</accession>
<dbReference type="Gene3D" id="1.20.900.10">
    <property type="entry name" value="Dbl homology (DH) domain"/>
    <property type="match status" value="1"/>
</dbReference>
<dbReference type="GO" id="GO:0000281">
    <property type="term" value="P:mitotic cytokinesis"/>
    <property type="evidence" value="ECO:0007669"/>
    <property type="project" value="TreeGrafter"/>
</dbReference>
<feature type="region of interest" description="Disordered" evidence="1">
    <location>
        <begin position="300"/>
        <end position="319"/>
    </location>
</feature>
<evidence type="ECO:0000313" key="4">
    <source>
        <dbReference type="Proteomes" id="UP000593567"/>
    </source>
</evidence>
<dbReference type="InterPro" id="IPR026817">
    <property type="entry name" value="Ect2"/>
</dbReference>
<dbReference type="PANTHER" id="PTHR16777">
    <property type="entry name" value="PROTEIN ECT2"/>
    <property type="match status" value="1"/>
</dbReference>
<dbReference type="GO" id="GO:0005096">
    <property type="term" value="F:GTPase activator activity"/>
    <property type="evidence" value="ECO:0007669"/>
    <property type="project" value="InterPro"/>
</dbReference>
<feature type="domain" description="DH" evidence="2">
    <location>
        <begin position="40"/>
        <end position="229"/>
    </location>
</feature>
<comment type="caution">
    <text evidence="3">The sequence shown here is derived from an EMBL/GenBank/DDBJ whole genome shotgun (WGS) entry which is preliminary data.</text>
</comment>
<dbReference type="SMART" id="SM00325">
    <property type="entry name" value="RhoGEF"/>
    <property type="match status" value="1"/>
</dbReference>
<dbReference type="CDD" id="cd00160">
    <property type="entry name" value="RhoGEF"/>
    <property type="match status" value="1"/>
</dbReference>
<keyword evidence="4" id="KW-1185">Reference proteome</keyword>
<evidence type="ECO:0000259" key="2">
    <source>
        <dbReference type="PROSITE" id="PS50010"/>
    </source>
</evidence>
<dbReference type="Pfam" id="PF00621">
    <property type="entry name" value="RhoGEF"/>
    <property type="match status" value="1"/>
</dbReference>
<name>A0A7J7KR24_BUGNE</name>
<dbReference type="InterPro" id="IPR000219">
    <property type="entry name" value="DH_dom"/>
</dbReference>
<dbReference type="Proteomes" id="UP000593567">
    <property type="component" value="Unassembled WGS sequence"/>
</dbReference>
<dbReference type="EMBL" id="VXIV02000119">
    <property type="protein sequence ID" value="KAF6040636.1"/>
    <property type="molecule type" value="Genomic_DNA"/>
</dbReference>
<feature type="region of interest" description="Disordered" evidence="1">
    <location>
        <begin position="1"/>
        <end position="34"/>
    </location>
</feature>
<dbReference type="SUPFAM" id="SSF48065">
    <property type="entry name" value="DBL homology domain (DH-domain)"/>
    <property type="match status" value="1"/>
</dbReference>
<sequence>MSADITPDNSGCLLDSPSPGQPLSPTPEKNLVSSSVKPSAKKLVVGELLQTEINYCGILSNVLTLFRDGAEDPSQPGGAILSSADSKIIFGGIPPILEVHQDIRADLEKLLANWSEEISVADIILSKVEKLRHAYPPFVNYFEKTKEKITQCTKSDHRFYAFMKVCQRRPECGRQSLPDLLMNIVQRLPRIELLLQQIHKYSDKKSADYQRLEHAQVELKNVTKHINEDKRITDERMVLFEIMNDIDNYPPNLLSASRNFVSRIDVVEVSDQLMGKGEPLTLFLFTDSLEIVKRRHKASSTPFKSPAASKGGTQASSKSKPFKHIDLLPLPSIKRILDISMEETMLSADGNDLAIGSGVIFSLVCRRVTDVREALFTFQVTEGDVSDKIEFMNMLAGNIAKCCCRTDSDTFITTRTASELLITPLDLQNTNKTMTRAVSKFGKRLSRAMTIKGMPSPLKRAVSTILTPTGRSSLRRNDISSMSSASSSMWELDESRLPTCSEDTISEVVSPILVSATLQKEETSEQTTQSSDAHSTPTIPVYADKGMSLTPDINGNNFCQFVVPKMVATPIPSSRKRHSTPHFIKALLPSASKKPKVLSTCKSNEFSNLECLSPTSASPLDVIKGPVDSSTPTVPPTVPPTESSSTHIQGQNFTGDTDETTVLCPLVNPEVCKAVSRWETPPSVLLSRFETPPIVASPDKFNPATSDKPLPASVSGDYCTTLTIREGHMTLPPMQTSDRKTSPSMAPSDYQAPPPVISPHCEAPPTSSGQDDSSKSDTSGALNCPQTDQ</sequence>
<dbReference type="InterPro" id="IPR035899">
    <property type="entry name" value="DBL_dom_sf"/>
</dbReference>
<dbReference type="GO" id="GO:2000431">
    <property type="term" value="P:regulation of cytokinesis, actomyosin contractile ring assembly"/>
    <property type="evidence" value="ECO:0007669"/>
    <property type="project" value="InterPro"/>
</dbReference>
<evidence type="ECO:0000256" key="1">
    <source>
        <dbReference type="SAM" id="MobiDB-lite"/>
    </source>
</evidence>
<dbReference type="GO" id="GO:0005634">
    <property type="term" value="C:nucleus"/>
    <property type="evidence" value="ECO:0007669"/>
    <property type="project" value="InterPro"/>
</dbReference>
<reference evidence="3" key="1">
    <citation type="submission" date="2020-06" db="EMBL/GenBank/DDBJ databases">
        <title>Draft genome of Bugula neritina, a colonial animal packing powerful symbionts and potential medicines.</title>
        <authorList>
            <person name="Rayko M."/>
        </authorList>
    </citation>
    <scope>NUCLEOTIDE SEQUENCE [LARGE SCALE GENOMIC DNA]</scope>
    <source>
        <strain evidence="3">Kwan_BN1</strain>
    </source>
</reference>
<gene>
    <name evidence="3" type="ORF">EB796_001049</name>
</gene>
<dbReference type="InterPro" id="IPR049395">
    <property type="entry name" value="ECT2_PH"/>
</dbReference>
<feature type="region of interest" description="Disordered" evidence="1">
    <location>
        <begin position="628"/>
        <end position="650"/>
    </location>
</feature>
<dbReference type="GO" id="GO:0005938">
    <property type="term" value="C:cell cortex"/>
    <property type="evidence" value="ECO:0007669"/>
    <property type="project" value="TreeGrafter"/>
</dbReference>
<dbReference type="AlphaFoldDB" id="A0A7J7KR24"/>
<proteinExistence type="predicted"/>
<dbReference type="GO" id="GO:0005085">
    <property type="term" value="F:guanyl-nucleotide exchange factor activity"/>
    <property type="evidence" value="ECO:0007669"/>
    <property type="project" value="InterPro"/>
</dbReference>
<feature type="compositionally biased region" description="Polar residues" evidence="1">
    <location>
        <begin position="765"/>
        <end position="789"/>
    </location>
</feature>
<dbReference type="OrthoDB" id="9997817at2759"/>
<evidence type="ECO:0000313" key="3">
    <source>
        <dbReference type="EMBL" id="KAF6040636.1"/>
    </source>
</evidence>
<organism evidence="3 4">
    <name type="scientific">Bugula neritina</name>
    <name type="common">Brown bryozoan</name>
    <name type="synonym">Sertularia neritina</name>
    <dbReference type="NCBI Taxonomy" id="10212"/>
    <lineage>
        <taxon>Eukaryota</taxon>
        <taxon>Metazoa</taxon>
        <taxon>Spiralia</taxon>
        <taxon>Lophotrochozoa</taxon>
        <taxon>Bryozoa</taxon>
        <taxon>Gymnolaemata</taxon>
        <taxon>Cheilostomatida</taxon>
        <taxon>Flustrina</taxon>
        <taxon>Buguloidea</taxon>
        <taxon>Bugulidae</taxon>
        <taxon>Bugula</taxon>
    </lineage>
</organism>
<dbReference type="CDD" id="cd01229">
    <property type="entry name" value="PH_Ect2"/>
    <property type="match status" value="1"/>
</dbReference>
<protein>
    <submittedName>
        <fullName evidence="3">ECT2</fullName>
    </submittedName>
</protein>
<feature type="region of interest" description="Disordered" evidence="1">
    <location>
        <begin position="725"/>
        <end position="789"/>
    </location>
</feature>
<dbReference type="PROSITE" id="PS50010">
    <property type="entry name" value="DH_2"/>
    <property type="match status" value="1"/>
</dbReference>
<dbReference type="Pfam" id="PF21242">
    <property type="entry name" value="ECT2_PH"/>
    <property type="match status" value="1"/>
</dbReference>